<dbReference type="EMBL" id="KE560636">
    <property type="protein sequence ID" value="EPZ36175.1"/>
    <property type="molecule type" value="Genomic_DNA"/>
</dbReference>
<evidence type="ECO:0000256" key="7">
    <source>
        <dbReference type="ARBA" id="ARBA00023128"/>
    </source>
</evidence>
<dbReference type="OrthoDB" id="1916310at2759"/>
<sequence>MDECKKMIFSLNLSCQLRLLIGPGYLPQITMQNKSAIALDKTWDITFARFLSYTTAGLGIGILSSVSLFKRRVWPCIISTGFALGLAYSESSKTFKSLHVALENDQVDLFIQGLPEKSQFKWFLPPENKD</sequence>
<evidence type="ECO:0000256" key="2">
    <source>
        <dbReference type="ARBA" id="ARBA00004434"/>
    </source>
</evidence>
<evidence type="ECO:0000256" key="8">
    <source>
        <dbReference type="ARBA" id="ARBA00023136"/>
    </source>
</evidence>
<proteinExistence type="inferred from homology"/>
<evidence type="ECO:0000256" key="9">
    <source>
        <dbReference type="RuleBase" id="RU363011"/>
    </source>
</evidence>
<organism evidence="10 11">
    <name type="scientific">Rozella allomycis (strain CSF55)</name>
    <dbReference type="NCBI Taxonomy" id="988480"/>
    <lineage>
        <taxon>Eukaryota</taxon>
        <taxon>Fungi</taxon>
        <taxon>Fungi incertae sedis</taxon>
        <taxon>Cryptomycota</taxon>
        <taxon>Cryptomycota incertae sedis</taxon>
        <taxon>Rozella</taxon>
    </lineage>
</organism>
<keyword evidence="11" id="KW-1185">Reference proteome</keyword>
<dbReference type="GO" id="GO:0061617">
    <property type="term" value="C:MICOS complex"/>
    <property type="evidence" value="ECO:0007669"/>
    <property type="project" value="UniProtKB-UniRule"/>
</dbReference>
<reference evidence="10 11" key="1">
    <citation type="journal article" date="2013" name="Curr. Biol.">
        <title>Shared signatures of parasitism and phylogenomics unite Cryptomycota and microsporidia.</title>
        <authorList>
            <person name="James T.Y."/>
            <person name="Pelin A."/>
            <person name="Bonen L."/>
            <person name="Ahrendt S."/>
            <person name="Sain D."/>
            <person name="Corradi N."/>
            <person name="Stajich J.E."/>
        </authorList>
    </citation>
    <scope>NUCLEOTIDE SEQUENCE [LARGE SCALE GENOMIC DNA]</scope>
    <source>
        <strain evidence="10 11">CSF55</strain>
    </source>
</reference>
<evidence type="ECO:0000256" key="3">
    <source>
        <dbReference type="ARBA" id="ARBA00006792"/>
    </source>
</evidence>
<comment type="subunit">
    <text evidence="9">Component of the mitochondrial contact site and cristae organizing system (MICOS) complex.</text>
</comment>
<evidence type="ECO:0000313" key="11">
    <source>
        <dbReference type="Proteomes" id="UP000030755"/>
    </source>
</evidence>
<dbReference type="Proteomes" id="UP000030755">
    <property type="component" value="Unassembled WGS sequence"/>
</dbReference>
<evidence type="ECO:0000256" key="5">
    <source>
        <dbReference type="ARBA" id="ARBA00022792"/>
    </source>
</evidence>
<dbReference type="InterPro" id="IPR007512">
    <property type="entry name" value="Mic10"/>
</dbReference>
<name>A0A075B4B0_ROZAC</name>
<keyword evidence="6 9" id="KW-1133">Transmembrane helix</keyword>
<keyword evidence="8 9" id="KW-0472">Membrane</keyword>
<dbReference type="PANTHER" id="PTHR21304">
    <property type="entry name" value="MICOS COMPLEX SUBUNIT MIC10"/>
    <property type="match status" value="1"/>
</dbReference>
<feature type="transmembrane region" description="Helical" evidence="9">
    <location>
        <begin position="50"/>
        <end position="69"/>
    </location>
</feature>
<keyword evidence="5 9" id="KW-0999">Mitochondrion inner membrane</keyword>
<accession>A0A075B4B0</accession>
<dbReference type="Pfam" id="PF04418">
    <property type="entry name" value="DUF543"/>
    <property type="match status" value="1"/>
</dbReference>
<evidence type="ECO:0000256" key="6">
    <source>
        <dbReference type="ARBA" id="ARBA00022989"/>
    </source>
</evidence>
<evidence type="ECO:0000256" key="1">
    <source>
        <dbReference type="ARBA" id="ARBA00002689"/>
    </source>
</evidence>
<evidence type="ECO:0000313" key="10">
    <source>
        <dbReference type="EMBL" id="EPZ36175.1"/>
    </source>
</evidence>
<comment type="similarity">
    <text evidence="3 9">Belongs to the MICOS complex subunit Mic10 family.</text>
</comment>
<dbReference type="PANTHER" id="PTHR21304:SF0">
    <property type="entry name" value="MICOS COMPLEX SUBUNIT MIC10"/>
    <property type="match status" value="1"/>
</dbReference>
<dbReference type="HOGENOM" id="CLU_1939341_0_0_1"/>
<keyword evidence="7 9" id="KW-0496">Mitochondrion</keyword>
<protein>
    <recommendedName>
        <fullName evidence="9">MICOS complex subunit MIC10</fullName>
    </recommendedName>
</protein>
<dbReference type="AlphaFoldDB" id="A0A075B4B0"/>
<keyword evidence="4 9" id="KW-0812">Transmembrane</keyword>
<evidence type="ECO:0000256" key="4">
    <source>
        <dbReference type="ARBA" id="ARBA00022692"/>
    </source>
</evidence>
<gene>
    <name evidence="10" type="ORF">O9G_002241</name>
</gene>
<comment type="subcellular location">
    <subcellularLocation>
        <location evidence="2 9">Mitochondrion inner membrane</location>
        <topology evidence="2 9">Single-pass membrane protein</topology>
    </subcellularLocation>
</comment>
<comment type="function">
    <text evidence="1 9">Component of the MICOS complex, a large protein complex of the mitochondrial inner membrane that plays crucial roles in the maintenance of crista junctions, inner membrane architecture, and formation of contact sites to the outer membrane.</text>
</comment>